<gene>
    <name evidence="1" type="ORF">LEA_15971</name>
</gene>
<accession>K1SK79</accession>
<evidence type="ECO:0000313" key="1">
    <source>
        <dbReference type="EMBL" id="EKC54205.1"/>
    </source>
</evidence>
<dbReference type="AlphaFoldDB" id="K1SK79"/>
<organism evidence="1">
    <name type="scientific">human gut metagenome</name>
    <dbReference type="NCBI Taxonomy" id="408170"/>
    <lineage>
        <taxon>unclassified sequences</taxon>
        <taxon>metagenomes</taxon>
        <taxon>organismal metagenomes</taxon>
    </lineage>
</organism>
<reference evidence="1" key="1">
    <citation type="journal article" date="2013" name="Environ. Microbiol.">
        <title>Microbiota from the distal guts of lean and obese adolescents exhibit partial functional redundancy besides clear differences in community structure.</title>
        <authorList>
            <person name="Ferrer M."/>
            <person name="Ruiz A."/>
            <person name="Lanza F."/>
            <person name="Haange S.B."/>
            <person name="Oberbach A."/>
            <person name="Till H."/>
            <person name="Bargiela R."/>
            <person name="Campoy C."/>
            <person name="Segura M.T."/>
            <person name="Richter M."/>
            <person name="von Bergen M."/>
            <person name="Seifert J."/>
            <person name="Suarez A."/>
        </authorList>
    </citation>
    <scope>NUCLEOTIDE SEQUENCE</scope>
</reference>
<comment type="caution">
    <text evidence="1">The sequence shown here is derived from an EMBL/GenBank/DDBJ whole genome shotgun (WGS) entry which is preliminary data.</text>
</comment>
<dbReference type="EMBL" id="AJWY01010912">
    <property type="protein sequence ID" value="EKC54205.1"/>
    <property type="molecule type" value="Genomic_DNA"/>
</dbReference>
<protein>
    <submittedName>
        <fullName evidence="1">Uncharacterized protein</fullName>
    </submittedName>
</protein>
<proteinExistence type="predicted"/>
<sequence length="113" mass="12921">MCLKLYGGKSGILVIGDTKYAYYNSKGEIQKEYEYPAKLIDWDYQNGKTALLFQNETKRLSYITTVDSENKEPNYSEFENNNAKCIRIIDGHVCVLGKDGITQYNFKGGAKKR</sequence>
<name>K1SK79_9ZZZZ</name>